<gene>
    <name evidence="1" type="ORF">SAMN05216278_0360</name>
</gene>
<evidence type="ECO:0000313" key="1">
    <source>
        <dbReference type="EMBL" id="SDQ09367.1"/>
    </source>
</evidence>
<reference evidence="2" key="1">
    <citation type="submission" date="2016-10" db="EMBL/GenBank/DDBJ databases">
        <authorList>
            <person name="Varghese N."/>
            <person name="Submissions S."/>
        </authorList>
    </citation>
    <scope>NUCLEOTIDE SEQUENCE [LARGE SCALE GENOMIC DNA]</scope>
    <source>
        <strain evidence="2">CGMCC 1.12397</strain>
    </source>
</reference>
<sequence>MYTYNTVYYEDGWLEISAEENADAWIATSSPSEVVP</sequence>
<proteinExistence type="predicted"/>
<dbReference type="AlphaFoldDB" id="A0A1H0Y2H8"/>
<evidence type="ECO:0000313" key="2">
    <source>
        <dbReference type="Proteomes" id="UP000199289"/>
    </source>
</evidence>
<dbReference type="Proteomes" id="UP000199289">
    <property type="component" value="Unassembled WGS sequence"/>
</dbReference>
<organism evidence="1 2">
    <name type="scientific">Halopelagius longus</name>
    <dbReference type="NCBI Taxonomy" id="1236180"/>
    <lineage>
        <taxon>Archaea</taxon>
        <taxon>Methanobacteriati</taxon>
        <taxon>Methanobacteriota</taxon>
        <taxon>Stenosarchaea group</taxon>
        <taxon>Halobacteria</taxon>
        <taxon>Halobacteriales</taxon>
        <taxon>Haloferacaceae</taxon>
    </lineage>
</organism>
<name>A0A1H0Y2H8_9EURY</name>
<dbReference type="EMBL" id="FNKQ01000001">
    <property type="protein sequence ID" value="SDQ09367.1"/>
    <property type="molecule type" value="Genomic_DNA"/>
</dbReference>
<accession>A0A1H0Y2H8</accession>
<protein>
    <submittedName>
        <fullName evidence="1">Uncharacterized protein</fullName>
    </submittedName>
</protein>